<dbReference type="PROSITE" id="PS50088">
    <property type="entry name" value="ANK_REPEAT"/>
    <property type="match status" value="1"/>
</dbReference>
<dbReference type="AlphaFoldDB" id="A0A6J8EA08"/>
<dbReference type="Proteomes" id="UP000507470">
    <property type="component" value="Unassembled WGS sequence"/>
</dbReference>
<keyword evidence="3" id="KW-1185">Reference proteome</keyword>
<dbReference type="InterPro" id="IPR002110">
    <property type="entry name" value="Ankyrin_rpt"/>
</dbReference>
<evidence type="ECO:0000256" key="1">
    <source>
        <dbReference type="PROSITE-ProRule" id="PRU00023"/>
    </source>
</evidence>
<organism evidence="2 3">
    <name type="scientific">Mytilus coruscus</name>
    <name type="common">Sea mussel</name>
    <dbReference type="NCBI Taxonomy" id="42192"/>
    <lineage>
        <taxon>Eukaryota</taxon>
        <taxon>Metazoa</taxon>
        <taxon>Spiralia</taxon>
        <taxon>Lophotrochozoa</taxon>
        <taxon>Mollusca</taxon>
        <taxon>Bivalvia</taxon>
        <taxon>Autobranchia</taxon>
        <taxon>Pteriomorphia</taxon>
        <taxon>Mytilida</taxon>
        <taxon>Mytiloidea</taxon>
        <taxon>Mytilidae</taxon>
        <taxon>Mytilinae</taxon>
        <taxon>Mytilus</taxon>
    </lineage>
</organism>
<gene>
    <name evidence="2" type="ORF">MCOR_48555</name>
</gene>
<dbReference type="PROSITE" id="PS50297">
    <property type="entry name" value="ANK_REP_REGION"/>
    <property type="match status" value="1"/>
</dbReference>
<reference evidence="2 3" key="1">
    <citation type="submission" date="2020-06" db="EMBL/GenBank/DDBJ databases">
        <authorList>
            <person name="Li R."/>
            <person name="Bekaert M."/>
        </authorList>
    </citation>
    <scope>NUCLEOTIDE SEQUENCE [LARGE SCALE GENOMIC DNA]</scope>
    <source>
        <strain evidence="3">wild</strain>
    </source>
</reference>
<evidence type="ECO:0000313" key="3">
    <source>
        <dbReference type="Proteomes" id="UP000507470"/>
    </source>
</evidence>
<dbReference type="EMBL" id="CACVKT020008520">
    <property type="protein sequence ID" value="CAC5415901.1"/>
    <property type="molecule type" value="Genomic_DNA"/>
</dbReference>
<feature type="repeat" description="ANK" evidence="1">
    <location>
        <begin position="20"/>
        <end position="52"/>
    </location>
</feature>
<keyword evidence="1" id="KW-0040">ANK repeat</keyword>
<accession>A0A6J8EA08</accession>
<protein>
    <submittedName>
        <fullName evidence="2">Uncharacterized protein</fullName>
    </submittedName>
</protein>
<sequence length="150" mass="16661">MDNEGFICLQAAADVDVLIVSTANLHEATKAGDLEKVREYLSRGADINDTDWYESNGETRQEWPRHCFSNKEVKLSKMGEDQRAPKQPSTAVERVIGLMKDSRGFQAGLETESFQTNLQTIIAKLPREDASQELFESAASIIDSQPSLSP</sequence>
<proteinExistence type="predicted"/>
<evidence type="ECO:0000313" key="2">
    <source>
        <dbReference type="EMBL" id="CAC5415901.1"/>
    </source>
</evidence>
<name>A0A6J8EA08_MYTCO</name>